<dbReference type="SUPFAM" id="SSF109755">
    <property type="entry name" value="PhoU-like"/>
    <property type="match status" value="1"/>
</dbReference>
<accession>U2YTT1</accession>
<gene>
    <name evidence="2" type="ORF">MBEHAL_1165</name>
</gene>
<organism evidence="2 3">
    <name type="scientific">Halarchaeum acidiphilum MH1-52-1</name>
    <dbReference type="NCBI Taxonomy" id="1261545"/>
    <lineage>
        <taxon>Archaea</taxon>
        <taxon>Methanobacteriati</taxon>
        <taxon>Methanobacteriota</taxon>
        <taxon>Stenosarchaea group</taxon>
        <taxon>Halobacteria</taxon>
        <taxon>Halobacteriales</taxon>
        <taxon>Halobacteriaceae</taxon>
    </lineage>
</organism>
<sequence>METRKLQKVGGGTYTVSIPKAWATAHHLEAGAPVHVYPHDDGTLVVRSTRRDEEPIESATLALDPVGPTTVERALNAAYAAGFREVTLTAETFTTEQRRAASAFASTLAGAEVVSETETEITVRNFLDSAAVSIRQAVDQLRFLALGAHRAATADANGDDAARRERIRQREGDVRRFLGMVTHHFARALASLAEVDELGVERPALFAYYRTARELAAVVRHAETVADRLDELVGDVPPALAPSIEASAESAGDVVERGVSAVLNEAAFADAAAIRDDADAVVERIDETRRALYEAGDPSCYPLASVLDALERTAKRGGSIADVAAGVAIREDA</sequence>
<proteinExistence type="predicted"/>
<dbReference type="RefSeq" id="WP_021780060.1">
    <property type="nucleotide sequence ID" value="NZ_BATA01000022.1"/>
</dbReference>
<reference evidence="2 3" key="1">
    <citation type="submission" date="2013-09" db="EMBL/GenBank/DDBJ databases">
        <title>Whole genome sequencing of Halarchaeum acidiphilum strain MH1-52-1.</title>
        <authorList>
            <person name="Shimane Y."/>
            <person name="Minegishi H."/>
            <person name="Nishi S."/>
            <person name="Echigo A."/>
            <person name="Shuto A."/>
            <person name="Konishi M."/>
            <person name="Ito T."/>
            <person name="Ohkuma M."/>
            <person name="Ohta Y."/>
            <person name="Nagano Y."/>
            <person name="Tsubouchi T."/>
            <person name="Mori K."/>
            <person name="Usui K."/>
            <person name="Kamekura M."/>
            <person name="Usami R."/>
            <person name="Takaki Y."/>
            <person name="Hatada Y."/>
        </authorList>
    </citation>
    <scope>NUCLEOTIDE SEQUENCE [LARGE SCALE GENOMIC DNA]</scope>
    <source>
        <strain evidence="2 3">JCM 16109</strain>
    </source>
</reference>
<dbReference type="Proteomes" id="UP000016986">
    <property type="component" value="Unassembled WGS sequence"/>
</dbReference>
<dbReference type="Gene3D" id="1.20.58.220">
    <property type="entry name" value="Phosphate transport system protein phou homolog 2, domain 2"/>
    <property type="match status" value="1"/>
</dbReference>
<dbReference type="EMBL" id="BATA01000022">
    <property type="protein sequence ID" value="GAD52405.1"/>
    <property type="molecule type" value="Genomic_DNA"/>
</dbReference>
<keyword evidence="3" id="KW-1185">Reference proteome</keyword>
<feature type="domain" description="SpoVT-AbrB" evidence="1">
    <location>
        <begin position="8"/>
        <end position="54"/>
    </location>
</feature>
<dbReference type="InterPro" id="IPR038078">
    <property type="entry name" value="PhoU-like_sf"/>
</dbReference>
<dbReference type="GO" id="GO:0003677">
    <property type="term" value="F:DNA binding"/>
    <property type="evidence" value="ECO:0007669"/>
    <property type="project" value="InterPro"/>
</dbReference>
<name>U2YTT1_9EURY</name>
<comment type="caution">
    <text evidence="2">The sequence shown here is derived from an EMBL/GenBank/DDBJ whole genome shotgun (WGS) entry which is preliminary data.</text>
</comment>
<evidence type="ECO:0000313" key="2">
    <source>
        <dbReference type="EMBL" id="GAD52405.1"/>
    </source>
</evidence>
<dbReference type="SMART" id="SM00966">
    <property type="entry name" value="SpoVT_AbrB"/>
    <property type="match status" value="1"/>
</dbReference>
<protein>
    <recommendedName>
        <fullName evidence="1">SpoVT-AbrB domain-containing protein</fullName>
    </recommendedName>
</protein>
<dbReference type="OrthoDB" id="40991at2157"/>
<evidence type="ECO:0000313" key="3">
    <source>
        <dbReference type="Proteomes" id="UP000016986"/>
    </source>
</evidence>
<dbReference type="eggNOG" id="arCOG00318">
    <property type="taxonomic scope" value="Archaea"/>
</dbReference>
<dbReference type="InterPro" id="IPR007159">
    <property type="entry name" value="SpoVT-AbrB_dom"/>
</dbReference>
<dbReference type="AlphaFoldDB" id="U2YTT1"/>
<evidence type="ECO:0000259" key="1">
    <source>
        <dbReference type="SMART" id="SM00966"/>
    </source>
</evidence>
<dbReference type="Pfam" id="PF04014">
    <property type="entry name" value="MazE_antitoxin"/>
    <property type="match status" value="1"/>
</dbReference>